<keyword evidence="4" id="KW-1185">Reference proteome</keyword>
<feature type="region of interest" description="Disordered" evidence="2">
    <location>
        <begin position="612"/>
        <end position="663"/>
    </location>
</feature>
<sequence length="663" mass="73462">MGGLLASKHRFELEGNHGIGIEPRGDMRRSTLGVGPLSGKGPRLSWLPGRGLPFTDVLKNDKNGHRHDQASKISKSSCDGCWIAKSWITCVNTNGNTTLSEAQGVSLRITSSMRVRTLYHDLYLDGKDLVEKENVGLRVADSHTGNHLEDDFMPLETIRRLYSVIRKRIPFELEGQTFEPKRGAKDSIATQTCELSKEEFNDFLTLYPIPSEYRVILPKSNQTVFGAPPGLYPFGCAKPTTFVVMCKAYGCEPPVYLFRGFFNLCQAGKWLNFSKRSEKHVPNLLPKVITRIEEMAFGNFIYTEDDEDLSFLPKDPSPGLSTGSPSVSVNTEPLKADKELVIAPAEVTTDSGESPKPELFVVHPGSVAARIKDRKCKTRGGSSRPPIKRKLAPGSSTSCATRAKTSSSKEDVPFLTVSDDDEGLPDVIEKLRGEFDVMRSRESAREEECEGLRVKCEASMTKFEKNPVVVAFREKIFALSTEVKEHKLNLDRMMLESQKWASYQQSLSTLESKVNSLDAKKARLEAAEVSLRKEVEELKHDRIEVVSKVVPYDAMELVHSDDMGSLVGKLVSSAIVYGRCRAFEQVADMKEPFDLSKFVADPSTPIEALLSKKPPTLQRPAPSRTQVPLPSSQRVTPSSVLVSNPMSPPADAFVVKPQSSQLH</sequence>
<proteinExistence type="predicted"/>
<feature type="compositionally biased region" description="Polar residues" evidence="2">
    <location>
        <begin position="394"/>
        <end position="405"/>
    </location>
</feature>
<name>A0ABQ5C6M1_9ASTR</name>
<dbReference type="EMBL" id="BQNB010013915">
    <property type="protein sequence ID" value="GJT21767.1"/>
    <property type="molecule type" value="Genomic_DNA"/>
</dbReference>
<reference evidence="3" key="1">
    <citation type="journal article" date="2022" name="Int. J. Mol. Sci.">
        <title>Draft Genome of Tanacetum Coccineum: Genomic Comparison of Closely Related Tanacetum-Family Plants.</title>
        <authorList>
            <person name="Yamashiro T."/>
            <person name="Shiraishi A."/>
            <person name="Nakayama K."/>
            <person name="Satake H."/>
        </authorList>
    </citation>
    <scope>NUCLEOTIDE SEQUENCE</scope>
</reference>
<comment type="caution">
    <text evidence="3">The sequence shown here is derived from an EMBL/GenBank/DDBJ whole genome shotgun (WGS) entry which is preliminary data.</text>
</comment>
<feature type="region of interest" description="Disordered" evidence="2">
    <location>
        <begin position="371"/>
        <end position="405"/>
    </location>
</feature>
<feature type="coiled-coil region" evidence="1">
    <location>
        <begin position="507"/>
        <end position="541"/>
    </location>
</feature>
<feature type="compositionally biased region" description="Polar residues" evidence="2">
    <location>
        <begin position="623"/>
        <end position="645"/>
    </location>
</feature>
<evidence type="ECO:0000313" key="4">
    <source>
        <dbReference type="Proteomes" id="UP001151760"/>
    </source>
</evidence>
<evidence type="ECO:0000256" key="2">
    <source>
        <dbReference type="SAM" id="MobiDB-lite"/>
    </source>
</evidence>
<protein>
    <submittedName>
        <fullName evidence="3">Uncharacterized protein</fullName>
    </submittedName>
</protein>
<keyword evidence="1" id="KW-0175">Coiled coil</keyword>
<evidence type="ECO:0000313" key="3">
    <source>
        <dbReference type="EMBL" id="GJT21767.1"/>
    </source>
</evidence>
<gene>
    <name evidence="3" type="ORF">Tco_0891704</name>
</gene>
<reference evidence="3" key="2">
    <citation type="submission" date="2022-01" db="EMBL/GenBank/DDBJ databases">
        <authorList>
            <person name="Yamashiro T."/>
            <person name="Shiraishi A."/>
            <person name="Satake H."/>
            <person name="Nakayama K."/>
        </authorList>
    </citation>
    <scope>NUCLEOTIDE SEQUENCE</scope>
</reference>
<accession>A0ABQ5C6M1</accession>
<dbReference type="Proteomes" id="UP001151760">
    <property type="component" value="Unassembled WGS sequence"/>
</dbReference>
<organism evidence="3 4">
    <name type="scientific">Tanacetum coccineum</name>
    <dbReference type="NCBI Taxonomy" id="301880"/>
    <lineage>
        <taxon>Eukaryota</taxon>
        <taxon>Viridiplantae</taxon>
        <taxon>Streptophyta</taxon>
        <taxon>Embryophyta</taxon>
        <taxon>Tracheophyta</taxon>
        <taxon>Spermatophyta</taxon>
        <taxon>Magnoliopsida</taxon>
        <taxon>eudicotyledons</taxon>
        <taxon>Gunneridae</taxon>
        <taxon>Pentapetalae</taxon>
        <taxon>asterids</taxon>
        <taxon>campanulids</taxon>
        <taxon>Asterales</taxon>
        <taxon>Asteraceae</taxon>
        <taxon>Asteroideae</taxon>
        <taxon>Anthemideae</taxon>
        <taxon>Anthemidinae</taxon>
        <taxon>Tanacetum</taxon>
    </lineage>
</organism>
<evidence type="ECO:0000256" key="1">
    <source>
        <dbReference type="SAM" id="Coils"/>
    </source>
</evidence>